<dbReference type="InterPro" id="IPR000719">
    <property type="entry name" value="Prot_kinase_dom"/>
</dbReference>
<dbReference type="GO" id="GO:0004674">
    <property type="term" value="F:protein serine/threonine kinase activity"/>
    <property type="evidence" value="ECO:0007669"/>
    <property type="project" value="UniProtKB-KW"/>
</dbReference>
<keyword evidence="10 13" id="KW-0472">Membrane</keyword>
<evidence type="ECO:0000259" key="14">
    <source>
        <dbReference type="PROSITE" id="PS50011"/>
    </source>
</evidence>
<keyword evidence="4 13" id="KW-0812">Transmembrane</keyword>
<evidence type="ECO:0000256" key="1">
    <source>
        <dbReference type="ARBA" id="ARBA00004479"/>
    </source>
</evidence>
<feature type="compositionally biased region" description="Polar residues" evidence="12">
    <location>
        <begin position="349"/>
        <end position="359"/>
    </location>
</feature>
<evidence type="ECO:0000256" key="5">
    <source>
        <dbReference type="ARBA" id="ARBA00022729"/>
    </source>
</evidence>
<dbReference type="Gramene" id="QL02p056492:mrna">
    <property type="protein sequence ID" value="QL02p056492:mrna"/>
    <property type="gene ID" value="QL02p056492"/>
</dbReference>
<dbReference type="InterPro" id="IPR045272">
    <property type="entry name" value="ANXUR1/2-like"/>
</dbReference>
<sequence length="688" mass="76996">MGKENRSNAAVGNNSPSPYIAVDNIHLNCGPYGNSTTSDGRNWIGDENSIFFPVEQPQNNASLTTTTFDTFDRSKARFSVKAGPFTLLHNFNASLTVDADSDSGDTIFREFCVNIEEGQRLKLTLTPSDSNSFAFVKRIEILSMSTNLYYTPSDDRMLPIVGQQRLYQVLNGTALEMLYRINIGGKSIPPNEDTGMFRSWSPDDKYLTEDTSSVLVVNTTIELLFTKIPPYTAPEDVYRTARTTGIKMSQNIIKSYNLTWEFPVDSRFNYLVRLHICEIQSKIFKAGDRAFLIFIANQTAETKFDMITLSGEQGIPVYVDYAVLMFDKDDEKKMNLSIALGNLTGPNPNPFSLTPLQKTKSNDSEDSSGQTLTAVVGGGVSCFIVLSTIGFFVLRWAKRKMTNWQGPFCFYTRTKSTKTQGSTLPYLCRYFSLIEIKATTKNFDQNSIIGIGGFGDMYKGYINIDGVATPVAIKRLKPGSQQGYHEFKTKIEMLSQLRHHHLVSLIGYGNDGNEMILVYDYMARGTLCDHLYNTDKPPLPWNQCLQICIGAARGLNYLHIGAKHPIIHRDVKTKNILLDENWIAKVSDFGLSKFGPLACPRPTLAQQSKAEIEPECLKKFCEIAVNCLHDYGTERPSMNDVVWGLELALQLQGSAENAIFDGEQSFASKEYQDGLISMFSEIMNPQGR</sequence>
<keyword evidence="8" id="KW-0067">ATP-binding</keyword>
<dbReference type="InterPro" id="IPR008271">
    <property type="entry name" value="Ser/Thr_kinase_AS"/>
</dbReference>
<keyword evidence="3" id="KW-0808">Transferase</keyword>
<evidence type="ECO:0000256" key="9">
    <source>
        <dbReference type="ARBA" id="ARBA00022989"/>
    </source>
</evidence>
<dbReference type="PROSITE" id="PS00108">
    <property type="entry name" value="PROTEIN_KINASE_ST"/>
    <property type="match status" value="1"/>
</dbReference>
<evidence type="ECO:0000256" key="2">
    <source>
        <dbReference type="ARBA" id="ARBA00022527"/>
    </source>
</evidence>
<dbReference type="GO" id="GO:0005524">
    <property type="term" value="F:ATP binding"/>
    <property type="evidence" value="ECO:0007669"/>
    <property type="project" value="UniProtKB-KW"/>
</dbReference>
<dbReference type="PANTHER" id="PTHR34590:SF15">
    <property type="entry name" value="PROTEIN KINASE DOMAIN-CONTAINING PROTEIN"/>
    <property type="match status" value="1"/>
</dbReference>
<evidence type="ECO:0000313" key="15">
    <source>
        <dbReference type="EnsemblPlants" id="QL02p056492:mrna"/>
    </source>
</evidence>
<dbReference type="FunFam" id="2.60.120.430:FF:000007">
    <property type="entry name" value="FERONIA receptor-like kinase"/>
    <property type="match status" value="1"/>
</dbReference>
<dbReference type="FunFam" id="3.30.200.20:FF:000039">
    <property type="entry name" value="receptor-like protein kinase FERONIA"/>
    <property type="match status" value="1"/>
</dbReference>
<dbReference type="AlphaFoldDB" id="A0A7N2QZB4"/>
<keyword evidence="11" id="KW-0325">Glycoprotein</keyword>
<dbReference type="Gene3D" id="2.60.120.430">
    <property type="entry name" value="Galactose-binding lectin"/>
    <property type="match status" value="1"/>
</dbReference>
<dbReference type="GO" id="GO:0016020">
    <property type="term" value="C:membrane"/>
    <property type="evidence" value="ECO:0007669"/>
    <property type="project" value="UniProtKB-SubCell"/>
</dbReference>
<evidence type="ECO:0000256" key="7">
    <source>
        <dbReference type="ARBA" id="ARBA00022777"/>
    </source>
</evidence>
<accession>A0A7N2QZB4</accession>
<name>A0A7N2QZB4_QUELO</name>
<protein>
    <recommendedName>
        <fullName evidence="14">Protein kinase domain-containing protein</fullName>
    </recommendedName>
</protein>
<dbReference type="SMART" id="SM00220">
    <property type="entry name" value="S_TKc"/>
    <property type="match status" value="1"/>
</dbReference>
<dbReference type="PANTHER" id="PTHR34590">
    <property type="entry name" value="OS03G0124300 PROTEIN-RELATED"/>
    <property type="match status" value="1"/>
</dbReference>
<evidence type="ECO:0000256" key="11">
    <source>
        <dbReference type="ARBA" id="ARBA00023180"/>
    </source>
</evidence>
<dbReference type="PROSITE" id="PS50011">
    <property type="entry name" value="PROTEIN_KINASE_DOM"/>
    <property type="match status" value="1"/>
</dbReference>
<evidence type="ECO:0000256" key="4">
    <source>
        <dbReference type="ARBA" id="ARBA00022692"/>
    </source>
</evidence>
<keyword evidence="9 13" id="KW-1133">Transmembrane helix</keyword>
<dbReference type="GO" id="GO:0004714">
    <property type="term" value="F:transmembrane receptor protein tyrosine kinase activity"/>
    <property type="evidence" value="ECO:0007669"/>
    <property type="project" value="InterPro"/>
</dbReference>
<reference evidence="16" key="1">
    <citation type="journal article" date="2016" name="G3 (Bethesda)">
        <title>First Draft Assembly and Annotation of the Genome of a California Endemic Oak Quercus lobata Nee (Fagaceae).</title>
        <authorList>
            <person name="Sork V.L."/>
            <person name="Fitz-Gibbon S.T."/>
            <person name="Puiu D."/>
            <person name="Crepeau M."/>
            <person name="Gugger P.F."/>
            <person name="Sherman R."/>
            <person name="Stevens K."/>
            <person name="Langley C.H."/>
            <person name="Pellegrini M."/>
            <person name="Salzberg S.L."/>
        </authorList>
    </citation>
    <scope>NUCLEOTIDE SEQUENCE [LARGE SCALE GENOMIC DNA]</scope>
    <source>
        <strain evidence="16">cv. SW786</strain>
    </source>
</reference>
<dbReference type="EnsemblPlants" id="QL02p056492:mrna">
    <property type="protein sequence ID" value="QL02p056492:mrna"/>
    <property type="gene ID" value="QL02p056492"/>
</dbReference>
<dbReference type="Gene3D" id="3.30.200.20">
    <property type="entry name" value="Phosphorylase Kinase, domain 1"/>
    <property type="match status" value="1"/>
</dbReference>
<dbReference type="InterPro" id="IPR001245">
    <property type="entry name" value="Ser-Thr/Tyr_kinase_cat_dom"/>
</dbReference>
<dbReference type="InterPro" id="IPR024788">
    <property type="entry name" value="Malectin-like_Carb-bd_dom"/>
</dbReference>
<evidence type="ECO:0000256" key="13">
    <source>
        <dbReference type="SAM" id="Phobius"/>
    </source>
</evidence>
<dbReference type="SUPFAM" id="SSF56112">
    <property type="entry name" value="Protein kinase-like (PK-like)"/>
    <property type="match status" value="1"/>
</dbReference>
<feature type="transmembrane region" description="Helical" evidence="13">
    <location>
        <begin position="372"/>
        <end position="394"/>
    </location>
</feature>
<keyword evidence="7" id="KW-0418">Kinase</keyword>
<dbReference type="Pfam" id="PF07714">
    <property type="entry name" value="PK_Tyr_Ser-Thr"/>
    <property type="match status" value="1"/>
</dbReference>
<dbReference type="InParanoid" id="A0A7N2QZB4"/>
<proteinExistence type="predicted"/>
<feature type="region of interest" description="Disordered" evidence="12">
    <location>
        <begin position="349"/>
        <end position="368"/>
    </location>
</feature>
<organism evidence="15 16">
    <name type="scientific">Quercus lobata</name>
    <name type="common">Valley oak</name>
    <dbReference type="NCBI Taxonomy" id="97700"/>
    <lineage>
        <taxon>Eukaryota</taxon>
        <taxon>Viridiplantae</taxon>
        <taxon>Streptophyta</taxon>
        <taxon>Embryophyta</taxon>
        <taxon>Tracheophyta</taxon>
        <taxon>Spermatophyta</taxon>
        <taxon>Magnoliopsida</taxon>
        <taxon>eudicotyledons</taxon>
        <taxon>Gunneridae</taxon>
        <taxon>Pentapetalae</taxon>
        <taxon>rosids</taxon>
        <taxon>fabids</taxon>
        <taxon>Fagales</taxon>
        <taxon>Fagaceae</taxon>
        <taxon>Quercus</taxon>
    </lineage>
</organism>
<evidence type="ECO:0000256" key="10">
    <source>
        <dbReference type="ARBA" id="ARBA00023136"/>
    </source>
</evidence>
<dbReference type="InterPro" id="IPR011009">
    <property type="entry name" value="Kinase-like_dom_sf"/>
</dbReference>
<keyword evidence="6" id="KW-0547">Nucleotide-binding</keyword>
<comment type="subcellular location">
    <subcellularLocation>
        <location evidence="1">Membrane</location>
        <topology evidence="1">Single-pass type I membrane protein</topology>
    </subcellularLocation>
</comment>
<keyword evidence="5" id="KW-0732">Signal</keyword>
<dbReference type="Proteomes" id="UP000594261">
    <property type="component" value="Chromosome 2"/>
</dbReference>
<dbReference type="Gene3D" id="1.10.510.10">
    <property type="entry name" value="Transferase(Phosphotransferase) domain 1"/>
    <property type="match status" value="1"/>
</dbReference>
<dbReference type="OMA" id="HSGAKHM"/>
<evidence type="ECO:0000256" key="3">
    <source>
        <dbReference type="ARBA" id="ARBA00022679"/>
    </source>
</evidence>
<dbReference type="Pfam" id="PF12819">
    <property type="entry name" value="Malectin_like"/>
    <property type="match status" value="1"/>
</dbReference>
<feature type="domain" description="Protein kinase" evidence="14">
    <location>
        <begin position="443"/>
        <end position="688"/>
    </location>
</feature>
<evidence type="ECO:0000256" key="12">
    <source>
        <dbReference type="SAM" id="MobiDB-lite"/>
    </source>
</evidence>
<evidence type="ECO:0000313" key="16">
    <source>
        <dbReference type="Proteomes" id="UP000594261"/>
    </source>
</evidence>
<evidence type="ECO:0000256" key="6">
    <source>
        <dbReference type="ARBA" id="ARBA00022741"/>
    </source>
</evidence>
<keyword evidence="16" id="KW-1185">Reference proteome</keyword>
<evidence type="ECO:0000256" key="8">
    <source>
        <dbReference type="ARBA" id="ARBA00022840"/>
    </source>
</evidence>
<reference evidence="15" key="2">
    <citation type="submission" date="2021-01" db="UniProtKB">
        <authorList>
            <consortium name="EnsemblPlants"/>
        </authorList>
    </citation>
    <scope>IDENTIFICATION</scope>
</reference>
<keyword evidence="2" id="KW-0723">Serine/threonine-protein kinase</keyword>